<dbReference type="Pfam" id="PF19055">
    <property type="entry name" value="ABC2_membrane_7"/>
    <property type="match status" value="1"/>
</dbReference>
<dbReference type="PANTHER" id="PTHR48042:SF11">
    <property type="entry name" value="ABC TRANSPORTER G FAMILY MEMBER 11"/>
    <property type="match status" value="1"/>
</dbReference>
<feature type="region of interest" description="Disordered" evidence="9">
    <location>
        <begin position="1"/>
        <end position="47"/>
    </location>
</feature>
<evidence type="ECO:0000256" key="7">
    <source>
        <dbReference type="ARBA" id="ARBA00022989"/>
    </source>
</evidence>
<keyword evidence="8 10" id="KW-0472">Membrane</keyword>
<evidence type="ECO:0000256" key="4">
    <source>
        <dbReference type="ARBA" id="ARBA00022692"/>
    </source>
</evidence>
<accession>A0A7S3R8U3</accession>
<keyword evidence="6" id="KW-0067">ATP-binding</keyword>
<evidence type="ECO:0000256" key="6">
    <source>
        <dbReference type="ARBA" id="ARBA00022840"/>
    </source>
</evidence>
<feature type="transmembrane region" description="Helical" evidence="10">
    <location>
        <begin position="495"/>
        <end position="518"/>
    </location>
</feature>
<dbReference type="GO" id="GO:0140359">
    <property type="term" value="F:ABC-type transporter activity"/>
    <property type="evidence" value="ECO:0007669"/>
    <property type="project" value="InterPro"/>
</dbReference>
<dbReference type="EMBL" id="HBIP01034702">
    <property type="protein sequence ID" value="CAE0506100.1"/>
    <property type="molecule type" value="Transcribed_RNA"/>
</dbReference>
<dbReference type="GO" id="GO:0016020">
    <property type="term" value="C:membrane"/>
    <property type="evidence" value="ECO:0007669"/>
    <property type="project" value="UniProtKB-SubCell"/>
</dbReference>
<evidence type="ECO:0000256" key="10">
    <source>
        <dbReference type="SAM" id="Phobius"/>
    </source>
</evidence>
<evidence type="ECO:0000256" key="2">
    <source>
        <dbReference type="ARBA" id="ARBA00005814"/>
    </source>
</evidence>
<organism evidence="13">
    <name type="scientific">Dunaliella tertiolecta</name>
    <name type="common">Green alga</name>
    <dbReference type="NCBI Taxonomy" id="3047"/>
    <lineage>
        <taxon>Eukaryota</taxon>
        <taxon>Viridiplantae</taxon>
        <taxon>Chlorophyta</taxon>
        <taxon>core chlorophytes</taxon>
        <taxon>Chlorophyceae</taxon>
        <taxon>CS clade</taxon>
        <taxon>Chlamydomonadales</taxon>
        <taxon>Dunaliellaceae</taxon>
        <taxon>Dunaliella</taxon>
    </lineage>
</organism>
<dbReference type="InterPro" id="IPR007110">
    <property type="entry name" value="Ig-like_dom"/>
</dbReference>
<dbReference type="InterPro" id="IPR043926">
    <property type="entry name" value="ABCG_dom"/>
</dbReference>
<dbReference type="InterPro" id="IPR052215">
    <property type="entry name" value="Plant_ABCG"/>
</dbReference>
<dbReference type="InterPro" id="IPR013525">
    <property type="entry name" value="ABC2_TM"/>
</dbReference>
<evidence type="ECO:0000259" key="11">
    <source>
        <dbReference type="PROSITE" id="PS50835"/>
    </source>
</evidence>
<dbReference type="GO" id="GO:0016887">
    <property type="term" value="F:ATP hydrolysis activity"/>
    <property type="evidence" value="ECO:0007669"/>
    <property type="project" value="InterPro"/>
</dbReference>
<name>A0A7S3R8U3_DUNTE</name>
<comment type="subcellular location">
    <subcellularLocation>
        <location evidence="1">Membrane</location>
        <topology evidence="1">Multi-pass membrane protein</topology>
    </subcellularLocation>
</comment>
<feature type="transmembrane region" description="Helical" evidence="10">
    <location>
        <begin position="524"/>
        <end position="545"/>
    </location>
</feature>
<dbReference type="InterPro" id="IPR017871">
    <property type="entry name" value="ABC_transporter-like_CS"/>
</dbReference>
<dbReference type="CDD" id="cd03213">
    <property type="entry name" value="ABCG_EPDR"/>
    <property type="match status" value="1"/>
</dbReference>
<dbReference type="Gene3D" id="3.40.50.300">
    <property type="entry name" value="P-loop containing nucleotide triphosphate hydrolases"/>
    <property type="match status" value="1"/>
</dbReference>
<feature type="transmembrane region" description="Helical" evidence="10">
    <location>
        <begin position="383"/>
        <end position="404"/>
    </location>
</feature>
<keyword evidence="7 10" id="KW-1133">Transmembrane helix</keyword>
<dbReference type="GO" id="GO:0005524">
    <property type="term" value="F:ATP binding"/>
    <property type="evidence" value="ECO:0007669"/>
    <property type="project" value="UniProtKB-KW"/>
</dbReference>
<evidence type="ECO:0000256" key="5">
    <source>
        <dbReference type="ARBA" id="ARBA00022741"/>
    </source>
</evidence>
<evidence type="ECO:0008006" key="14">
    <source>
        <dbReference type="Google" id="ProtNLM"/>
    </source>
</evidence>
<evidence type="ECO:0000256" key="3">
    <source>
        <dbReference type="ARBA" id="ARBA00022448"/>
    </source>
</evidence>
<dbReference type="Pfam" id="PF01061">
    <property type="entry name" value="ABC2_membrane"/>
    <property type="match status" value="1"/>
</dbReference>
<keyword evidence="3" id="KW-0813">Transport</keyword>
<dbReference type="SMART" id="SM00382">
    <property type="entry name" value="AAA"/>
    <property type="match status" value="1"/>
</dbReference>
<gene>
    <name evidence="13" type="ORF">DTER00134_LOCUS21173</name>
</gene>
<dbReference type="InterPro" id="IPR003439">
    <property type="entry name" value="ABC_transporter-like_ATP-bd"/>
</dbReference>
<feature type="transmembrane region" description="Helical" evidence="10">
    <location>
        <begin position="457"/>
        <end position="483"/>
    </location>
</feature>
<evidence type="ECO:0000256" key="1">
    <source>
        <dbReference type="ARBA" id="ARBA00004141"/>
    </source>
</evidence>
<proteinExistence type="inferred from homology"/>
<keyword evidence="5" id="KW-0547">Nucleotide-binding</keyword>
<dbReference type="PROSITE" id="PS00211">
    <property type="entry name" value="ABC_TRANSPORTER_1"/>
    <property type="match status" value="1"/>
</dbReference>
<keyword evidence="4 10" id="KW-0812">Transmembrane</keyword>
<protein>
    <recommendedName>
        <fullName evidence="14">ABC transporter domain-containing protein</fullName>
    </recommendedName>
</protein>
<feature type="transmembrane region" description="Helical" evidence="10">
    <location>
        <begin position="416"/>
        <end position="437"/>
    </location>
</feature>
<dbReference type="Pfam" id="PF00005">
    <property type="entry name" value="ABC_tran"/>
    <property type="match status" value="1"/>
</dbReference>
<reference evidence="13" key="1">
    <citation type="submission" date="2021-01" db="EMBL/GenBank/DDBJ databases">
        <authorList>
            <person name="Corre E."/>
            <person name="Pelletier E."/>
            <person name="Niang G."/>
            <person name="Scheremetjew M."/>
            <person name="Finn R."/>
            <person name="Kale V."/>
            <person name="Holt S."/>
            <person name="Cochrane G."/>
            <person name="Meng A."/>
            <person name="Brown T."/>
            <person name="Cohen L."/>
        </authorList>
    </citation>
    <scope>NUCLEOTIDE SEQUENCE</scope>
    <source>
        <strain evidence="13">CCMP1320</strain>
    </source>
</reference>
<feature type="domain" description="ABC transporter" evidence="12">
    <location>
        <begin position="56"/>
        <end position="294"/>
    </location>
</feature>
<dbReference type="PROSITE" id="PS50835">
    <property type="entry name" value="IG_LIKE"/>
    <property type="match status" value="1"/>
</dbReference>
<dbReference type="PANTHER" id="PTHR48042">
    <property type="entry name" value="ABC TRANSPORTER G FAMILY MEMBER 11"/>
    <property type="match status" value="1"/>
</dbReference>
<dbReference type="InterPro" id="IPR003593">
    <property type="entry name" value="AAA+_ATPase"/>
</dbReference>
<evidence type="ECO:0000259" key="12">
    <source>
        <dbReference type="PROSITE" id="PS50893"/>
    </source>
</evidence>
<evidence type="ECO:0000313" key="13">
    <source>
        <dbReference type="EMBL" id="CAE0506100.1"/>
    </source>
</evidence>
<feature type="domain" description="Ig-like" evidence="11">
    <location>
        <begin position="5"/>
        <end position="53"/>
    </location>
</feature>
<evidence type="ECO:0000256" key="9">
    <source>
        <dbReference type="SAM" id="MobiDB-lite"/>
    </source>
</evidence>
<dbReference type="AlphaFoldDB" id="A0A7S3R8U3"/>
<dbReference type="InterPro" id="IPR027417">
    <property type="entry name" value="P-loop_NTPase"/>
</dbReference>
<comment type="similarity">
    <text evidence="2">Belongs to the ABC transporter superfamily. ABCG family. Eye pigment precursor importer (TC 3.A.1.204) subfamily.</text>
</comment>
<dbReference type="PROSITE" id="PS50893">
    <property type="entry name" value="ABC_TRANSPORTER_2"/>
    <property type="match status" value="1"/>
</dbReference>
<dbReference type="SUPFAM" id="SSF52540">
    <property type="entry name" value="P-loop containing nucleoside triphosphate hydrolases"/>
    <property type="match status" value="1"/>
</dbReference>
<feature type="transmembrane region" description="Helical" evidence="10">
    <location>
        <begin position="626"/>
        <end position="645"/>
    </location>
</feature>
<sequence length="651" mass="71824">MADKPTMTKVYTFDEDIEGQSNSDRATPLRTLPCSSTSSDELEPRPPRATIAWSGLHVVAKDMKNNKKTILNNVFGYVMPNHMLAIMGPSGCGKTTLLDTLAGRGSSSMEITGEVMLNGHKSNLSYGRSAYVTQDEVLVGMLTVRETLTYCALLRLPSAMSYTEKIARVDDALVEMGLMGVQHIKIGNWMTKGISGGQKRRVAIGCELVTQPGILFLDEPTSGLDAASAFFVMDTVRELAQRNRTVLAVIHQPSSEVFELFDQLCLLTRGSTIYFGPACDAIHAFTAAGLPCPPARSASDHYLHVINEDFAIGKEAKKIERNIVALKDHYQQHVHPGVVWNVEVCAQPGQAYEASGNQANPVYQALVLTQRMLVNNFRNIGLFWIRLVMYVILCICMGTIFFDLGHTWKETFSRAAMLFFIAGFLTFMSISAFPAFAEDMAVFIRERLNGYYNISTFAIANTIASAPFIFGIAISSSVVLYWLAMLNDDGDRFPYFFLNLFVALMAAESAMMAIAAIIPHYLMGIAGGAGLLGIYMLVCGFFQPVDVMPKPVWTYPLHYISFHSYTFYGFMQNEFENTDGWGCPCADQQGGCPPSLGGEACTATGDEVLNYWLQGGNPLGKWANFGIQWVMVAGYRIIFWGLLALKEKLSQ</sequence>
<evidence type="ECO:0000256" key="8">
    <source>
        <dbReference type="ARBA" id="ARBA00023136"/>
    </source>
</evidence>